<dbReference type="WBParaSite" id="TCNE_0000495601-mRNA-1">
    <property type="protein sequence ID" value="TCNE_0000495601-mRNA-1"/>
    <property type="gene ID" value="TCNE_0000495601"/>
</dbReference>
<keyword evidence="2" id="KW-1185">Reference proteome</keyword>
<reference evidence="3" key="1">
    <citation type="submission" date="2016-06" db="UniProtKB">
        <authorList>
            <consortium name="WormBaseParasite"/>
        </authorList>
    </citation>
    <scope>IDENTIFICATION</scope>
</reference>
<evidence type="ECO:0000313" key="3">
    <source>
        <dbReference type="WBParaSite" id="TCNE_0000495601-mRNA-1"/>
    </source>
</evidence>
<dbReference type="Proteomes" id="UP000050794">
    <property type="component" value="Unassembled WGS sequence"/>
</dbReference>
<evidence type="ECO:0000313" key="1">
    <source>
        <dbReference type="EMBL" id="VDM33314.1"/>
    </source>
</evidence>
<organism evidence="2 3">
    <name type="scientific">Toxocara canis</name>
    <name type="common">Canine roundworm</name>
    <dbReference type="NCBI Taxonomy" id="6265"/>
    <lineage>
        <taxon>Eukaryota</taxon>
        <taxon>Metazoa</taxon>
        <taxon>Ecdysozoa</taxon>
        <taxon>Nematoda</taxon>
        <taxon>Chromadorea</taxon>
        <taxon>Rhabditida</taxon>
        <taxon>Spirurina</taxon>
        <taxon>Ascaridomorpha</taxon>
        <taxon>Ascaridoidea</taxon>
        <taxon>Toxocaridae</taxon>
        <taxon>Toxocara</taxon>
    </lineage>
</organism>
<proteinExistence type="predicted"/>
<dbReference type="EMBL" id="UYWY01010040">
    <property type="protein sequence ID" value="VDM33314.1"/>
    <property type="molecule type" value="Genomic_DNA"/>
</dbReference>
<sequence>MYGSGQTTSVQPSGVNIAVEAGHEWQIQEIGFDGVEKYIR</sequence>
<name>A0A183U8Y6_TOXCA</name>
<reference evidence="1 2" key="2">
    <citation type="submission" date="2018-11" db="EMBL/GenBank/DDBJ databases">
        <authorList>
            <consortium name="Pathogen Informatics"/>
        </authorList>
    </citation>
    <scope>NUCLEOTIDE SEQUENCE [LARGE SCALE GENOMIC DNA]</scope>
</reference>
<gene>
    <name evidence="1" type="ORF">TCNE_LOCUS4956</name>
</gene>
<protein>
    <submittedName>
        <fullName evidence="3">Similarity</fullName>
    </submittedName>
</protein>
<dbReference type="AlphaFoldDB" id="A0A183U8Y6"/>
<evidence type="ECO:0000313" key="2">
    <source>
        <dbReference type="Proteomes" id="UP000050794"/>
    </source>
</evidence>
<accession>A0A183U8Y6</accession>